<evidence type="ECO:0000256" key="1">
    <source>
        <dbReference type="SAM" id="Phobius"/>
    </source>
</evidence>
<evidence type="ECO:0000313" key="2">
    <source>
        <dbReference type="EMBL" id="SVB96240.1"/>
    </source>
</evidence>
<keyword evidence="1" id="KW-0812">Transmembrane</keyword>
<proteinExistence type="predicted"/>
<evidence type="ECO:0008006" key="3">
    <source>
        <dbReference type="Google" id="ProtNLM"/>
    </source>
</evidence>
<keyword evidence="1" id="KW-0472">Membrane</keyword>
<feature type="transmembrane region" description="Helical" evidence="1">
    <location>
        <begin position="7"/>
        <end position="32"/>
    </location>
</feature>
<organism evidence="2">
    <name type="scientific">marine metagenome</name>
    <dbReference type="NCBI Taxonomy" id="408172"/>
    <lineage>
        <taxon>unclassified sequences</taxon>
        <taxon>metagenomes</taxon>
        <taxon>ecological metagenomes</taxon>
    </lineage>
</organism>
<feature type="non-terminal residue" evidence="2">
    <location>
        <position position="94"/>
    </location>
</feature>
<protein>
    <recommendedName>
        <fullName evidence="3">RND efflux pump membrane fusion protein barrel-sandwich domain-containing protein</fullName>
    </recommendedName>
</protein>
<dbReference type="EMBL" id="UINC01066001">
    <property type="protein sequence ID" value="SVB96240.1"/>
    <property type="molecule type" value="Genomic_DNA"/>
</dbReference>
<accession>A0A382I9C3</accession>
<sequence>MKRSKKITIFVIVFFLIIALVIGGRYAMGLYFKAKFGKRMPPGVIVKIVEMKNFNQSLESYCTALPSKTASFKLKKNELLAPIEINKEVKKGDV</sequence>
<name>A0A382I9C3_9ZZZZ</name>
<gene>
    <name evidence="2" type="ORF">METZ01_LOCUS249094</name>
</gene>
<dbReference type="AlphaFoldDB" id="A0A382I9C3"/>
<keyword evidence="1" id="KW-1133">Transmembrane helix</keyword>
<reference evidence="2" key="1">
    <citation type="submission" date="2018-05" db="EMBL/GenBank/DDBJ databases">
        <authorList>
            <person name="Lanie J.A."/>
            <person name="Ng W.-L."/>
            <person name="Kazmierczak K.M."/>
            <person name="Andrzejewski T.M."/>
            <person name="Davidsen T.M."/>
            <person name="Wayne K.J."/>
            <person name="Tettelin H."/>
            <person name="Glass J.I."/>
            <person name="Rusch D."/>
            <person name="Podicherti R."/>
            <person name="Tsui H.-C.T."/>
            <person name="Winkler M.E."/>
        </authorList>
    </citation>
    <scope>NUCLEOTIDE SEQUENCE</scope>
</reference>